<feature type="transmembrane region" description="Helical" evidence="1">
    <location>
        <begin position="146"/>
        <end position="167"/>
    </location>
</feature>
<sequence length="353" mass="40380">MNALDVKKTDSAILSQDQKEIVFENMSDGIMMINEEGIITYCNSACEKIFGYPKESITEHSFRYLFLSNRKNRAFNKYFKKILDKGILMPTETLKYQTAQNTQYLTFHTSPLKATDCADQKDFSGMFLLIEDVSERYQLKQHEHDCAFIFAGLIICISLYLFAWSLIRFTLHIPLKTSAYTLMIEGMTFLLFLEILFLTSLSMRDIGLIPKLSTLKRNFIETILIGVVACIALLLTKVVLILLGHPIKDYFIGGSLHGAYIYLFTAFFQEFLARGVIQTSVKSLMKVKYQKQISIFLTSLLFSLMHLPFGFVFMMGALLLSLALGAIFERHENLWGCAILHWGCGYLAMSLFF</sequence>
<keyword evidence="4" id="KW-1185">Reference proteome</keyword>
<dbReference type="Gene3D" id="3.30.450.20">
    <property type="entry name" value="PAS domain"/>
    <property type="match status" value="1"/>
</dbReference>
<dbReference type="EMBL" id="JACRSW010000031">
    <property type="protein sequence ID" value="MBC8557673.1"/>
    <property type="molecule type" value="Genomic_DNA"/>
</dbReference>
<dbReference type="RefSeq" id="WP_249304975.1">
    <property type="nucleotide sequence ID" value="NZ_JACRSW010000031.1"/>
</dbReference>
<dbReference type="PROSITE" id="PS50112">
    <property type="entry name" value="PAS"/>
    <property type="match status" value="1"/>
</dbReference>
<protein>
    <submittedName>
        <fullName evidence="3">CPBP family intramembrane metalloprotease</fullName>
    </submittedName>
</protein>
<dbReference type="InterPro" id="IPR000014">
    <property type="entry name" value="PAS"/>
</dbReference>
<keyword evidence="3" id="KW-0378">Hydrolase</keyword>
<feature type="transmembrane region" description="Helical" evidence="1">
    <location>
        <begin position="294"/>
        <end position="327"/>
    </location>
</feature>
<evidence type="ECO:0000256" key="1">
    <source>
        <dbReference type="SAM" id="Phobius"/>
    </source>
</evidence>
<evidence type="ECO:0000313" key="3">
    <source>
        <dbReference type="EMBL" id="MBC8557673.1"/>
    </source>
</evidence>
<keyword evidence="1" id="KW-0472">Membrane</keyword>
<feature type="transmembrane region" description="Helical" evidence="1">
    <location>
        <begin position="179"/>
        <end position="201"/>
    </location>
</feature>
<dbReference type="InterPro" id="IPR003675">
    <property type="entry name" value="Rce1/LyrA-like_dom"/>
</dbReference>
<keyword evidence="3" id="KW-0645">Protease</keyword>
<keyword evidence="1" id="KW-1133">Transmembrane helix</keyword>
<dbReference type="Pfam" id="PF13188">
    <property type="entry name" value="PAS_8"/>
    <property type="match status" value="1"/>
</dbReference>
<feature type="transmembrane region" description="Helical" evidence="1">
    <location>
        <begin position="250"/>
        <end position="273"/>
    </location>
</feature>
<gene>
    <name evidence="3" type="ORF">H8700_08130</name>
</gene>
<evidence type="ECO:0000313" key="4">
    <source>
        <dbReference type="Proteomes" id="UP000637513"/>
    </source>
</evidence>
<feature type="domain" description="PAS" evidence="2">
    <location>
        <begin position="15"/>
        <end position="86"/>
    </location>
</feature>
<evidence type="ECO:0000259" key="2">
    <source>
        <dbReference type="PROSITE" id="PS50112"/>
    </source>
</evidence>
<dbReference type="SUPFAM" id="SSF55785">
    <property type="entry name" value="PYP-like sensor domain (PAS domain)"/>
    <property type="match status" value="1"/>
</dbReference>
<reference evidence="3 4" key="1">
    <citation type="submission" date="2020-08" db="EMBL/GenBank/DDBJ databases">
        <title>Genome public.</title>
        <authorList>
            <person name="Liu C."/>
            <person name="Sun Q."/>
        </authorList>
    </citation>
    <scope>NUCLEOTIDE SEQUENCE [LARGE SCALE GENOMIC DNA]</scope>
    <source>
        <strain evidence="3 4">BX3</strain>
    </source>
</reference>
<feature type="transmembrane region" description="Helical" evidence="1">
    <location>
        <begin position="222"/>
        <end position="244"/>
    </location>
</feature>
<dbReference type="SMART" id="SM00091">
    <property type="entry name" value="PAS"/>
    <property type="match status" value="1"/>
</dbReference>
<dbReference type="Pfam" id="PF02517">
    <property type="entry name" value="Rce1-like"/>
    <property type="match status" value="1"/>
</dbReference>
<keyword evidence="1" id="KW-0812">Transmembrane</keyword>
<accession>A0ABR7MV32</accession>
<dbReference type="CDD" id="cd00130">
    <property type="entry name" value="PAS"/>
    <property type="match status" value="1"/>
</dbReference>
<dbReference type="GO" id="GO:0008237">
    <property type="term" value="F:metallopeptidase activity"/>
    <property type="evidence" value="ECO:0007669"/>
    <property type="project" value="UniProtKB-KW"/>
</dbReference>
<dbReference type="Proteomes" id="UP000637513">
    <property type="component" value="Unassembled WGS sequence"/>
</dbReference>
<organism evidence="3 4">
    <name type="scientific">Jutongia hominis</name>
    <dbReference type="NCBI Taxonomy" id="2763664"/>
    <lineage>
        <taxon>Bacteria</taxon>
        <taxon>Bacillati</taxon>
        <taxon>Bacillota</taxon>
        <taxon>Clostridia</taxon>
        <taxon>Lachnospirales</taxon>
        <taxon>Lachnospiraceae</taxon>
        <taxon>Jutongia</taxon>
    </lineage>
</organism>
<keyword evidence="3" id="KW-0482">Metalloprotease</keyword>
<dbReference type="NCBIfam" id="TIGR00229">
    <property type="entry name" value="sensory_box"/>
    <property type="match status" value="1"/>
</dbReference>
<dbReference type="InterPro" id="IPR035965">
    <property type="entry name" value="PAS-like_dom_sf"/>
</dbReference>
<proteinExistence type="predicted"/>
<name>A0ABR7MV32_9FIRM</name>
<comment type="caution">
    <text evidence="3">The sequence shown here is derived from an EMBL/GenBank/DDBJ whole genome shotgun (WGS) entry which is preliminary data.</text>
</comment>